<feature type="region of interest" description="Disordered" evidence="10">
    <location>
        <begin position="91"/>
        <end position="164"/>
    </location>
</feature>
<dbReference type="PANTHER" id="PTHR11210">
    <property type="entry name" value="RING BOX"/>
    <property type="match status" value="1"/>
</dbReference>
<dbReference type="InterPro" id="IPR051031">
    <property type="entry name" value="RING-box_E3_Ubiquitin_Ligase"/>
</dbReference>
<accession>A0ABR3BZV5</accession>
<evidence type="ECO:0000256" key="2">
    <source>
        <dbReference type="ARBA" id="ARBA00022618"/>
    </source>
</evidence>
<evidence type="ECO:0000256" key="1">
    <source>
        <dbReference type="ARBA" id="ARBA00013928"/>
    </source>
</evidence>
<keyword evidence="13" id="KW-1185">Reference proteome</keyword>
<evidence type="ECO:0000313" key="12">
    <source>
        <dbReference type="EMBL" id="KAL0253918.1"/>
    </source>
</evidence>
<feature type="compositionally biased region" description="Basic and acidic residues" evidence="10">
    <location>
        <begin position="99"/>
        <end position="113"/>
    </location>
</feature>
<keyword evidence="7" id="KW-0862">Zinc</keyword>
<proteinExistence type="predicted"/>
<keyword evidence="5" id="KW-0498">Mitosis</keyword>
<dbReference type="InterPro" id="IPR013083">
    <property type="entry name" value="Znf_RING/FYVE/PHD"/>
</dbReference>
<keyword evidence="2" id="KW-0132">Cell division</keyword>
<dbReference type="PROSITE" id="PS50089">
    <property type="entry name" value="ZF_RING_2"/>
    <property type="match status" value="1"/>
</dbReference>
<evidence type="ECO:0000256" key="6">
    <source>
        <dbReference type="ARBA" id="ARBA00022786"/>
    </source>
</evidence>
<dbReference type="CDD" id="cd16456">
    <property type="entry name" value="RING-H2_APC11"/>
    <property type="match status" value="1"/>
</dbReference>
<evidence type="ECO:0000256" key="8">
    <source>
        <dbReference type="ARBA" id="ARBA00023306"/>
    </source>
</evidence>
<dbReference type="EMBL" id="ATAM02000002">
    <property type="protein sequence ID" value="KAL0253918.1"/>
    <property type="molecule type" value="Genomic_DNA"/>
</dbReference>
<protein>
    <recommendedName>
        <fullName evidence="1">Anaphase-promoting complex subunit 11</fullName>
    </recommendedName>
</protein>
<evidence type="ECO:0000256" key="3">
    <source>
        <dbReference type="ARBA" id="ARBA00022723"/>
    </source>
</evidence>
<dbReference type="InterPro" id="IPR001841">
    <property type="entry name" value="Znf_RING"/>
</dbReference>
<evidence type="ECO:0000256" key="10">
    <source>
        <dbReference type="SAM" id="MobiDB-lite"/>
    </source>
</evidence>
<feature type="domain" description="RING-type" evidence="11">
    <location>
        <begin position="45"/>
        <end position="101"/>
    </location>
</feature>
<keyword evidence="8" id="KW-0131">Cell cycle</keyword>
<evidence type="ECO:0000256" key="5">
    <source>
        <dbReference type="ARBA" id="ARBA00022776"/>
    </source>
</evidence>
<reference evidence="12 13" key="2">
    <citation type="submission" date="2024-01" db="EMBL/GenBank/DDBJ databases">
        <title>Comparative genomics of Cryptococcus and Kwoniella reveals pathogenesis evolution and contrasting modes of karyotype evolution via chromosome fusion or intercentromeric recombination.</title>
        <authorList>
            <person name="Coelho M.A."/>
            <person name="David-Palma M."/>
            <person name="Shea T."/>
            <person name="Bowers K."/>
            <person name="Mcginley-Smith S."/>
            <person name="Mohammad A.W."/>
            <person name="Gnirke A."/>
            <person name="Yurkov A.M."/>
            <person name="Nowrousian M."/>
            <person name="Sun S."/>
            <person name="Cuomo C.A."/>
            <person name="Heitman J."/>
        </authorList>
    </citation>
    <scope>NUCLEOTIDE SEQUENCE [LARGE SCALE GENOMIC DNA]</scope>
    <source>
        <strain evidence="12 13">IND107</strain>
    </source>
</reference>
<dbReference type="Gene3D" id="3.30.40.10">
    <property type="entry name" value="Zinc/RING finger domain, C3HC4 (zinc finger)"/>
    <property type="match status" value="1"/>
</dbReference>
<keyword evidence="6" id="KW-0833">Ubl conjugation pathway</keyword>
<dbReference type="Pfam" id="PF12861">
    <property type="entry name" value="zf-ANAPC11"/>
    <property type="match status" value="1"/>
</dbReference>
<keyword evidence="4 9" id="KW-0863">Zinc-finger</keyword>
<evidence type="ECO:0000256" key="9">
    <source>
        <dbReference type="PROSITE-ProRule" id="PRU00175"/>
    </source>
</evidence>
<evidence type="ECO:0000256" key="4">
    <source>
        <dbReference type="ARBA" id="ARBA00022771"/>
    </source>
</evidence>
<dbReference type="SUPFAM" id="SSF57850">
    <property type="entry name" value="RING/U-box"/>
    <property type="match status" value="1"/>
</dbReference>
<name>A0ABR3BZV5_9TREE</name>
<sequence length="164" mass="18428">MKVEVNSYRAVAYWIWDVSDEPHKLYHYAPPDEVGIDDDDDQDVCGICQAAFESTCPDCKIPGDDCPLIWGECTHVFHMHCLLKWISQKEDESQQQCPMDRRPWVTADRKPDKQPAASPGQKAQHGHPEHDYAGQLGESLTTEVGDTSRAANAQIESSMEVGEQ</sequence>
<dbReference type="InterPro" id="IPR024991">
    <property type="entry name" value="RING-H2_APC11"/>
</dbReference>
<reference evidence="13" key="1">
    <citation type="submission" date="2015-01" db="EMBL/GenBank/DDBJ databases">
        <title>The Genome Sequence of Cryptococcus gattii MMRL2647.</title>
        <authorList>
            <consortium name="The Broad Institute Genomics Platform"/>
            <person name="Cuomo C."/>
            <person name="Litvintseva A."/>
            <person name="Chen Y."/>
            <person name="Heitman J."/>
            <person name="Sun S."/>
            <person name="Springer D."/>
            <person name="Dromer F."/>
            <person name="Young S."/>
            <person name="Zeng Q."/>
            <person name="Gargeya S."/>
            <person name="Abouelleil A."/>
            <person name="Alvarado L."/>
            <person name="Chapman S.B."/>
            <person name="Gainer-Dewar J."/>
            <person name="Goldberg J."/>
            <person name="Griggs A."/>
            <person name="Gujja S."/>
            <person name="Hansen M."/>
            <person name="Howarth C."/>
            <person name="Imamovic A."/>
            <person name="Larimer J."/>
            <person name="Murphy C."/>
            <person name="Naylor J."/>
            <person name="Pearson M."/>
            <person name="Priest M."/>
            <person name="Roberts A."/>
            <person name="Saif S."/>
            <person name="Shea T."/>
            <person name="Sykes S."/>
            <person name="Wortman J."/>
            <person name="Nusbaum C."/>
            <person name="Birren B."/>
        </authorList>
    </citation>
    <scope>NUCLEOTIDE SEQUENCE [LARGE SCALE GENOMIC DNA]</scope>
    <source>
        <strain evidence="13">IND107</strain>
    </source>
</reference>
<evidence type="ECO:0000259" key="11">
    <source>
        <dbReference type="PROSITE" id="PS50089"/>
    </source>
</evidence>
<feature type="compositionally biased region" description="Polar residues" evidence="10">
    <location>
        <begin position="138"/>
        <end position="157"/>
    </location>
</feature>
<comment type="caution">
    <text evidence="12">The sequence shown here is derived from an EMBL/GenBank/DDBJ whole genome shotgun (WGS) entry which is preliminary data.</text>
</comment>
<dbReference type="RefSeq" id="XP_066616139.1">
    <property type="nucleotide sequence ID" value="XM_066755853.1"/>
</dbReference>
<dbReference type="GeneID" id="91988154"/>
<keyword evidence="3" id="KW-0479">Metal-binding</keyword>
<organism evidence="12 13">
    <name type="scientific">Cryptococcus tetragattii IND107</name>
    <dbReference type="NCBI Taxonomy" id="1296105"/>
    <lineage>
        <taxon>Eukaryota</taxon>
        <taxon>Fungi</taxon>
        <taxon>Dikarya</taxon>
        <taxon>Basidiomycota</taxon>
        <taxon>Agaricomycotina</taxon>
        <taxon>Tremellomycetes</taxon>
        <taxon>Tremellales</taxon>
        <taxon>Cryptococcaceae</taxon>
        <taxon>Cryptococcus</taxon>
        <taxon>Cryptococcus gattii species complex</taxon>
    </lineage>
</organism>
<gene>
    <name evidence="12" type="ORF">I308_101296</name>
</gene>
<evidence type="ECO:0000313" key="13">
    <source>
        <dbReference type="Proteomes" id="UP000054399"/>
    </source>
</evidence>
<dbReference type="Proteomes" id="UP000054399">
    <property type="component" value="Unassembled WGS sequence"/>
</dbReference>
<evidence type="ECO:0000256" key="7">
    <source>
        <dbReference type="ARBA" id="ARBA00022833"/>
    </source>
</evidence>